<gene>
    <name evidence="6" type="ORF">FZEAL_963</name>
</gene>
<accession>A0A8H4UUG7</accession>
<keyword evidence="4" id="KW-0456">Lyase</keyword>
<sequence>MCIAAPSATLRGGSSLFQPSPGSRVNGSYLDLRPLCRRLTIPCLHNIACSPATCLPLSARECSQRRQVPQFPDTPAPTAPTAPQALTEKIVQRYAVGLAPGKKVKSGDYVTLVSHKCMIMGIDPDVQNKSESNQKKYRLIEEFAGKHGIQFYPLGHGIVRQTMLDESFSWSGTVTVASDSHSNIYRGISCLGKPVVRTDAAAILAVGQT</sequence>
<protein>
    <recommendedName>
        <fullName evidence="5">Aconitase/3-isopropylmalate dehydratase large subunit alpha/beta/alpha domain-containing protein</fullName>
    </recommendedName>
</protein>
<organism evidence="6 7">
    <name type="scientific">Fusarium zealandicum</name>
    <dbReference type="NCBI Taxonomy" id="1053134"/>
    <lineage>
        <taxon>Eukaryota</taxon>
        <taxon>Fungi</taxon>
        <taxon>Dikarya</taxon>
        <taxon>Ascomycota</taxon>
        <taxon>Pezizomycotina</taxon>
        <taxon>Sordariomycetes</taxon>
        <taxon>Hypocreomycetidae</taxon>
        <taxon>Hypocreales</taxon>
        <taxon>Nectriaceae</taxon>
        <taxon>Fusarium</taxon>
        <taxon>Fusarium staphyleae species complex</taxon>
    </lineage>
</organism>
<dbReference type="SUPFAM" id="SSF53732">
    <property type="entry name" value="Aconitase iron-sulfur domain"/>
    <property type="match status" value="1"/>
</dbReference>
<evidence type="ECO:0000256" key="2">
    <source>
        <dbReference type="ARBA" id="ARBA00023004"/>
    </source>
</evidence>
<dbReference type="Proteomes" id="UP000635477">
    <property type="component" value="Unassembled WGS sequence"/>
</dbReference>
<evidence type="ECO:0000256" key="3">
    <source>
        <dbReference type="ARBA" id="ARBA00023014"/>
    </source>
</evidence>
<keyword evidence="3" id="KW-0411">Iron-sulfur</keyword>
<evidence type="ECO:0000313" key="6">
    <source>
        <dbReference type="EMBL" id="KAF4983676.1"/>
    </source>
</evidence>
<feature type="domain" description="Aconitase/3-isopropylmalate dehydratase large subunit alpha/beta/alpha" evidence="5">
    <location>
        <begin position="70"/>
        <end position="206"/>
    </location>
</feature>
<dbReference type="GO" id="GO:0043436">
    <property type="term" value="P:oxoacid metabolic process"/>
    <property type="evidence" value="ECO:0007669"/>
    <property type="project" value="UniProtKB-ARBA"/>
</dbReference>
<dbReference type="PANTHER" id="PTHR43822:SF2">
    <property type="entry name" value="HOMOACONITASE, MITOCHONDRIAL"/>
    <property type="match status" value="1"/>
</dbReference>
<dbReference type="GO" id="GO:0051536">
    <property type="term" value="F:iron-sulfur cluster binding"/>
    <property type="evidence" value="ECO:0007669"/>
    <property type="project" value="UniProtKB-KW"/>
</dbReference>
<evidence type="ECO:0000313" key="7">
    <source>
        <dbReference type="Proteomes" id="UP000635477"/>
    </source>
</evidence>
<keyword evidence="7" id="KW-1185">Reference proteome</keyword>
<dbReference type="Gene3D" id="3.30.499.10">
    <property type="entry name" value="Aconitase, domain 3"/>
    <property type="match status" value="1"/>
</dbReference>
<dbReference type="OrthoDB" id="10262323at2759"/>
<dbReference type="InterPro" id="IPR001030">
    <property type="entry name" value="Acoase/IPM_deHydtase_lsu_aba"/>
</dbReference>
<dbReference type="PANTHER" id="PTHR43822">
    <property type="entry name" value="HOMOACONITASE, MITOCHONDRIAL-RELATED"/>
    <property type="match status" value="1"/>
</dbReference>
<evidence type="ECO:0000259" key="5">
    <source>
        <dbReference type="Pfam" id="PF00330"/>
    </source>
</evidence>
<reference evidence="6" key="2">
    <citation type="submission" date="2020-05" db="EMBL/GenBank/DDBJ databases">
        <authorList>
            <person name="Kim H.-S."/>
            <person name="Proctor R.H."/>
            <person name="Brown D.W."/>
        </authorList>
    </citation>
    <scope>NUCLEOTIDE SEQUENCE</scope>
    <source>
        <strain evidence="6">NRRL 22465</strain>
    </source>
</reference>
<name>A0A8H4UUG7_9HYPO</name>
<dbReference type="EMBL" id="JABEYC010000054">
    <property type="protein sequence ID" value="KAF4983676.1"/>
    <property type="molecule type" value="Genomic_DNA"/>
</dbReference>
<comment type="caution">
    <text evidence="6">The sequence shown here is derived from an EMBL/GenBank/DDBJ whole genome shotgun (WGS) entry which is preliminary data.</text>
</comment>
<dbReference type="GO" id="GO:0016829">
    <property type="term" value="F:lyase activity"/>
    <property type="evidence" value="ECO:0007669"/>
    <property type="project" value="UniProtKB-KW"/>
</dbReference>
<evidence type="ECO:0000256" key="4">
    <source>
        <dbReference type="ARBA" id="ARBA00023239"/>
    </source>
</evidence>
<dbReference type="InterPro" id="IPR050067">
    <property type="entry name" value="IPM_dehydratase_rel_enz"/>
</dbReference>
<dbReference type="GO" id="GO:0046872">
    <property type="term" value="F:metal ion binding"/>
    <property type="evidence" value="ECO:0007669"/>
    <property type="project" value="UniProtKB-KW"/>
</dbReference>
<dbReference type="Pfam" id="PF00330">
    <property type="entry name" value="Aconitase"/>
    <property type="match status" value="1"/>
</dbReference>
<dbReference type="InterPro" id="IPR036008">
    <property type="entry name" value="Aconitase_4Fe-4S_dom"/>
</dbReference>
<evidence type="ECO:0000256" key="1">
    <source>
        <dbReference type="ARBA" id="ARBA00022723"/>
    </source>
</evidence>
<dbReference type="InterPro" id="IPR015931">
    <property type="entry name" value="Acnase/IPM_dHydase_lsu_aba_1/3"/>
</dbReference>
<proteinExistence type="predicted"/>
<keyword evidence="1" id="KW-0479">Metal-binding</keyword>
<keyword evidence="2" id="KW-0408">Iron</keyword>
<dbReference type="AlphaFoldDB" id="A0A8H4UUG7"/>
<reference evidence="6" key="1">
    <citation type="journal article" date="2020" name="BMC Genomics">
        <title>Correction to: Identification and distribution of gene clusters required for synthesis of sphingolipid metabolism inhibitors in diverse species of the filamentous fungus Fusarium.</title>
        <authorList>
            <person name="Kim H.S."/>
            <person name="Lohmar J.M."/>
            <person name="Busman M."/>
            <person name="Brown D.W."/>
            <person name="Naumann T.A."/>
            <person name="Divon H.H."/>
            <person name="Lysoe E."/>
            <person name="Uhlig S."/>
            <person name="Proctor R.H."/>
        </authorList>
    </citation>
    <scope>NUCLEOTIDE SEQUENCE</scope>
    <source>
        <strain evidence="6">NRRL 22465</strain>
    </source>
</reference>